<dbReference type="AlphaFoldDB" id="A0A1B1Y7G3"/>
<gene>
    <name evidence="1" type="ORF">AXE80_10740</name>
</gene>
<evidence type="ECO:0000313" key="1">
    <source>
        <dbReference type="EMBL" id="ANW96720.1"/>
    </source>
</evidence>
<dbReference type="KEGG" id="wfu:AXE80_10740"/>
<evidence type="ECO:0000313" key="2">
    <source>
        <dbReference type="Proteomes" id="UP000092967"/>
    </source>
</evidence>
<organism evidence="1 2">
    <name type="scientific">Wenyingzhuangia fucanilytica</name>
    <dbReference type="NCBI Taxonomy" id="1790137"/>
    <lineage>
        <taxon>Bacteria</taxon>
        <taxon>Pseudomonadati</taxon>
        <taxon>Bacteroidota</taxon>
        <taxon>Flavobacteriia</taxon>
        <taxon>Flavobacteriales</taxon>
        <taxon>Flavobacteriaceae</taxon>
        <taxon>Wenyingzhuangia</taxon>
    </lineage>
</organism>
<dbReference type="Proteomes" id="UP000092967">
    <property type="component" value="Chromosome"/>
</dbReference>
<protein>
    <submittedName>
        <fullName evidence="1">Uncharacterized protein</fullName>
    </submittedName>
</protein>
<accession>A0A1B1Y7G3</accession>
<dbReference type="STRING" id="1790137.AXE80_10740"/>
<reference evidence="1 2" key="1">
    <citation type="submission" date="2016-02" db="EMBL/GenBank/DDBJ databases">
        <authorList>
            <person name="Wen L."/>
            <person name="He K."/>
            <person name="Yang H."/>
        </authorList>
    </citation>
    <scope>NUCLEOTIDE SEQUENCE [LARGE SCALE GENOMIC DNA]</scope>
    <source>
        <strain evidence="1 2">CZ1127</strain>
    </source>
</reference>
<dbReference type="RefSeq" id="WP_068827146.1">
    <property type="nucleotide sequence ID" value="NZ_CP014224.1"/>
</dbReference>
<sequence length="92" mass="10600">MSKYSIIPSLELDYEISHYKHQLSALETLPNTSASTKNDLRKYYQKQIEEREHELKIRSNIQLGNESNECDMPHKSVLDIPVEAEIIGPNSV</sequence>
<name>A0A1B1Y7G3_9FLAO</name>
<dbReference type="EMBL" id="CP014224">
    <property type="protein sequence ID" value="ANW96720.1"/>
    <property type="molecule type" value="Genomic_DNA"/>
</dbReference>
<proteinExistence type="predicted"/>
<keyword evidence="2" id="KW-1185">Reference proteome</keyword>